<dbReference type="AlphaFoldDB" id="A0A392QWR1"/>
<keyword evidence="2" id="KW-1185">Reference proteome</keyword>
<dbReference type="Proteomes" id="UP000265520">
    <property type="component" value="Unassembled WGS sequence"/>
</dbReference>
<accession>A0A392QWR1</accession>
<evidence type="ECO:0000313" key="1">
    <source>
        <dbReference type="EMBL" id="MCI28030.1"/>
    </source>
</evidence>
<protein>
    <submittedName>
        <fullName evidence="1">Uncharacterized protein</fullName>
    </submittedName>
</protein>
<organism evidence="1 2">
    <name type="scientific">Trifolium medium</name>
    <dbReference type="NCBI Taxonomy" id="97028"/>
    <lineage>
        <taxon>Eukaryota</taxon>
        <taxon>Viridiplantae</taxon>
        <taxon>Streptophyta</taxon>
        <taxon>Embryophyta</taxon>
        <taxon>Tracheophyta</taxon>
        <taxon>Spermatophyta</taxon>
        <taxon>Magnoliopsida</taxon>
        <taxon>eudicotyledons</taxon>
        <taxon>Gunneridae</taxon>
        <taxon>Pentapetalae</taxon>
        <taxon>rosids</taxon>
        <taxon>fabids</taxon>
        <taxon>Fabales</taxon>
        <taxon>Fabaceae</taxon>
        <taxon>Papilionoideae</taxon>
        <taxon>50 kb inversion clade</taxon>
        <taxon>NPAAA clade</taxon>
        <taxon>Hologalegina</taxon>
        <taxon>IRL clade</taxon>
        <taxon>Trifolieae</taxon>
        <taxon>Trifolium</taxon>
    </lineage>
</organism>
<sequence length="62" mass="7047">MRRISGRRSYSGTQIRDVKAVSALVLRKKWFFAERGVASSGEKCPDFLPKFRPAKEFSPGEN</sequence>
<reference evidence="1 2" key="1">
    <citation type="journal article" date="2018" name="Front. Plant Sci.">
        <title>Red Clover (Trifolium pratense) and Zigzag Clover (T. medium) - A Picture of Genomic Similarities and Differences.</title>
        <authorList>
            <person name="Dluhosova J."/>
            <person name="Istvanek J."/>
            <person name="Nedelnik J."/>
            <person name="Repkova J."/>
        </authorList>
    </citation>
    <scope>NUCLEOTIDE SEQUENCE [LARGE SCALE GENOMIC DNA]</scope>
    <source>
        <strain evidence="2">cv. 10/8</strain>
        <tissue evidence="1">Leaf</tissue>
    </source>
</reference>
<evidence type="ECO:0000313" key="2">
    <source>
        <dbReference type="Proteomes" id="UP000265520"/>
    </source>
</evidence>
<comment type="caution">
    <text evidence="1">The sequence shown here is derived from an EMBL/GenBank/DDBJ whole genome shotgun (WGS) entry which is preliminary data.</text>
</comment>
<dbReference type="EMBL" id="LXQA010163108">
    <property type="protein sequence ID" value="MCI28030.1"/>
    <property type="molecule type" value="Genomic_DNA"/>
</dbReference>
<proteinExistence type="predicted"/>
<name>A0A392QWR1_9FABA</name>